<dbReference type="Gene3D" id="1.10.10.10">
    <property type="entry name" value="Winged helix-like DNA-binding domain superfamily/Winged helix DNA-binding domain"/>
    <property type="match status" value="1"/>
</dbReference>
<accession>A0ABS1TGJ8</accession>
<dbReference type="PANTHER" id="PTHR43133">
    <property type="entry name" value="RNA POLYMERASE ECF-TYPE SIGMA FACTO"/>
    <property type="match status" value="1"/>
</dbReference>
<comment type="similarity">
    <text evidence="1">Belongs to the sigma-70 factor family. ECF subfamily.</text>
</comment>
<evidence type="ECO:0000313" key="7">
    <source>
        <dbReference type="EMBL" id="MBL4938504.1"/>
    </source>
</evidence>
<dbReference type="Pfam" id="PF08281">
    <property type="entry name" value="Sigma70_r4_2"/>
    <property type="match status" value="1"/>
</dbReference>
<keyword evidence="8" id="KW-1185">Reference proteome</keyword>
<feature type="domain" description="RNA polymerase sigma-70 region 2" evidence="5">
    <location>
        <begin position="2"/>
        <end position="60"/>
    </location>
</feature>
<reference evidence="7 8" key="1">
    <citation type="submission" date="2021-01" db="EMBL/GenBank/DDBJ databases">
        <title>Genome public.</title>
        <authorList>
            <person name="Liu C."/>
            <person name="Sun Q."/>
        </authorList>
    </citation>
    <scope>NUCLEOTIDE SEQUENCE [LARGE SCALE GENOMIC DNA]</scope>
    <source>
        <strain evidence="7 8">YIM B02515</strain>
    </source>
</reference>
<sequence>MIFKVCMVYLGNKEDAEEAIQEAFFKLIYKSPQFVDEEHEKAWLIRVTINICKDMLRSVWHKRVFKQEDIESYYDNSNDMNVMEEILKLSSKYKDVIYLYYFEDYSVKYISEILNISESAVKMRLKRGRHTLKIELEGEQL</sequence>
<dbReference type="InterPro" id="IPR036388">
    <property type="entry name" value="WH-like_DNA-bd_sf"/>
</dbReference>
<evidence type="ECO:0000256" key="1">
    <source>
        <dbReference type="ARBA" id="ARBA00010641"/>
    </source>
</evidence>
<dbReference type="InterPro" id="IPR039425">
    <property type="entry name" value="RNA_pol_sigma-70-like"/>
</dbReference>
<dbReference type="CDD" id="cd06171">
    <property type="entry name" value="Sigma70_r4"/>
    <property type="match status" value="1"/>
</dbReference>
<keyword evidence="3" id="KW-0731">Sigma factor</keyword>
<dbReference type="NCBIfam" id="TIGR02937">
    <property type="entry name" value="sigma70-ECF"/>
    <property type="match status" value="1"/>
</dbReference>
<dbReference type="Pfam" id="PF04542">
    <property type="entry name" value="Sigma70_r2"/>
    <property type="match status" value="1"/>
</dbReference>
<dbReference type="InterPro" id="IPR013324">
    <property type="entry name" value="RNA_pol_sigma_r3/r4-like"/>
</dbReference>
<evidence type="ECO:0000256" key="3">
    <source>
        <dbReference type="ARBA" id="ARBA00023082"/>
    </source>
</evidence>
<evidence type="ECO:0000256" key="4">
    <source>
        <dbReference type="ARBA" id="ARBA00023163"/>
    </source>
</evidence>
<evidence type="ECO:0000256" key="2">
    <source>
        <dbReference type="ARBA" id="ARBA00023015"/>
    </source>
</evidence>
<feature type="domain" description="RNA polymerase sigma factor 70 region 4 type 2" evidence="6">
    <location>
        <begin position="81"/>
        <end position="129"/>
    </location>
</feature>
<dbReference type="SUPFAM" id="SSF88946">
    <property type="entry name" value="Sigma2 domain of RNA polymerase sigma factors"/>
    <property type="match status" value="1"/>
</dbReference>
<evidence type="ECO:0000259" key="5">
    <source>
        <dbReference type="Pfam" id="PF04542"/>
    </source>
</evidence>
<dbReference type="InterPro" id="IPR014284">
    <property type="entry name" value="RNA_pol_sigma-70_dom"/>
</dbReference>
<dbReference type="InterPro" id="IPR007627">
    <property type="entry name" value="RNA_pol_sigma70_r2"/>
</dbReference>
<proteinExistence type="inferred from homology"/>
<dbReference type="InterPro" id="IPR013325">
    <property type="entry name" value="RNA_pol_sigma_r2"/>
</dbReference>
<keyword evidence="4" id="KW-0804">Transcription</keyword>
<dbReference type="EMBL" id="JAESWC010000023">
    <property type="protein sequence ID" value="MBL4938504.1"/>
    <property type="molecule type" value="Genomic_DNA"/>
</dbReference>
<dbReference type="SUPFAM" id="SSF88659">
    <property type="entry name" value="Sigma3 and sigma4 domains of RNA polymerase sigma factors"/>
    <property type="match status" value="1"/>
</dbReference>
<dbReference type="Gene3D" id="1.10.1740.10">
    <property type="match status" value="1"/>
</dbReference>
<dbReference type="Proteomes" id="UP000632377">
    <property type="component" value="Unassembled WGS sequence"/>
</dbReference>
<evidence type="ECO:0000259" key="6">
    <source>
        <dbReference type="Pfam" id="PF08281"/>
    </source>
</evidence>
<gene>
    <name evidence="7" type="ORF">JK636_22630</name>
</gene>
<organism evidence="7 8">
    <name type="scientific">Clostridium rhizosphaerae</name>
    <dbReference type="NCBI Taxonomy" id="2803861"/>
    <lineage>
        <taxon>Bacteria</taxon>
        <taxon>Bacillati</taxon>
        <taxon>Bacillota</taxon>
        <taxon>Clostridia</taxon>
        <taxon>Eubacteriales</taxon>
        <taxon>Clostridiaceae</taxon>
        <taxon>Clostridium</taxon>
    </lineage>
</organism>
<dbReference type="InterPro" id="IPR013249">
    <property type="entry name" value="RNA_pol_sigma70_r4_t2"/>
</dbReference>
<comment type="caution">
    <text evidence="7">The sequence shown here is derived from an EMBL/GenBank/DDBJ whole genome shotgun (WGS) entry which is preliminary data.</text>
</comment>
<keyword evidence="2" id="KW-0805">Transcription regulation</keyword>
<protein>
    <submittedName>
        <fullName evidence="7">Sigma-70 family RNA polymerase sigma factor</fullName>
    </submittedName>
</protein>
<name>A0ABS1TGJ8_9CLOT</name>
<dbReference type="PANTHER" id="PTHR43133:SF60">
    <property type="entry name" value="RNA POLYMERASE SIGMA FACTOR SIGV"/>
    <property type="match status" value="1"/>
</dbReference>
<evidence type="ECO:0000313" key="8">
    <source>
        <dbReference type="Proteomes" id="UP000632377"/>
    </source>
</evidence>